<evidence type="ECO:0000313" key="8">
    <source>
        <dbReference type="Proteomes" id="UP000054683"/>
    </source>
</evidence>
<dbReference type="PANTHER" id="PTHR37422:SF23">
    <property type="entry name" value="TEICHURONIC ACID BIOSYNTHESIS PROTEIN TUAE"/>
    <property type="match status" value="1"/>
</dbReference>
<reference evidence="7 8" key="1">
    <citation type="submission" date="2016-01" db="EMBL/GenBank/DDBJ databases">
        <authorList>
            <person name="Oliw E.H."/>
        </authorList>
    </citation>
    <scope>NUCLEOTIDE SEQUENCE [LARGE SCALE GENOMIC DNA]</scope>
    <source>
        <strain evidence="7">LMG 27134</strain>
    </source>
</reference>
<dbReference type="Proteomes" id="UP000054683">
    <property type="component" value="Unassembled WGS sequence"/>
</dbReference>
<evidence type="ECO:0000256" key="5">
    <source>
        <dbReference type="SAM" id="Phobius"/>
    </source>
</evidence>
<comment type="subcellular location">
    <subcellularLocation>
        <location evidence="1">Membrane</location>
        <topology evidence="1">Multi-pass membrane protein</topology>
    </subcellularLocation>
</comment>
<dbReference type="RefSeq" id="WP_062087916.1">
    <property type="nucleotide sequence ID" value="NZ_FCOK02000027.1"/>
</dbReference>
<feature type="domain" description="O-antigen ligase-related" evidence="6">
    <location>
        <begin position="185"/>
        <end position="350"/>
    </location>
</feature>
<evidence type="ECO:0000256" key="4">
    <source>
        <dbReference type="ARBA" id="ARBA00023136"/>
    </source>
</evidence>
<sequence>MTKTCVQVERVLWVACPVIMFVAMFAHMTALENMALGLVGIGTIAAACSSERPSPLHWPLLWPVVAWSAWALASIAWSPYPRDSMHAWLDEVLYPLVSFFAFWLMGTRITKPERIVVINWVACVLLAAGSLYYWGRLQPPTNPADLLLHYYNRVGHTSTLVIFSMTLFTGLMLNRRWWPIGLSGLVLALVIGLATLNRFFWPAAAVTLVIACYPLYRKHLLIAGVCIAVIGVAAVGTLELSARLRYGHAMPKPAARELTVGGDQVYVPEALAGIGDVMSSDTRPKLWAFYGREGKPHTWTGIGFGKPLPGRVFQNEIPPALLETEPQALTHAHNLFLNTWLETGIVGVVLEAALLLALIRRFWRLRHVVPWLSSAGMALVIGMVAKNFTDDFMWQTTALAFWCFSGFLLGRGERLAGRVAPARRALSQQQ</sequence>
<gene>
    <name evidence="7" type="ORF">AWB69_04146</name>
</gene>
<dbReference type="InterPro" id="IPR051533">
    <property type="entry name" value="WaaL-like"/>
</dbReference>
<evidence type="ECO:0000256" key="1">
    <source>
        <dbReference type="ARBA" id="ARBA00004141"/>
    </source>
</evidence>
<dbReference type="OrthoDB" id="9019044at2"/>
<proteinExistence type="predicted"/>
<evidence type="ECO:0000259" key="6">
    <source>
        <dbReference type="Pfam" id="PF04932"/>
    </source>
</evidence>
<feature type="transmembrane region" description="Helical" evidence="5">
    <location>
        <begin position="116"/>
        <end position="134"/>
    </location>
</feature>
<keyword evidence="3 5" id="KW-1133">Transmembrane helix</keyword>
<dbReference type="PANTHER" id="PTHR37422">
    <property type="entry name" value="TEICHURONIC ACID BIOSYNTHESIS PROTEIN TUAE"/>
    <property type="match status" value="1"/>
</dbReference>
<evidence type="ECO:0000256" key="2">
    <source>
        <dbReference type="ARBA" id="ARBA00022692"/>
    </source>
</evidence>
<keyword evidence="2 5" id="KW-0812">Transmembrane</keyword>
<feature type="transmembrane region" description="Helical" evidence="5">
    <location>
        <begin position="154"/>
        <end position="173"/>
    </location>
</feature>
<feature type="transmembrane region" description="Helical" evidence="5">
    <location>
        <begin position="220"/>
        <end position="242"/>
    </location>
</feature>
<dbReference type="EMBL" id="FCOK02000027">
    <property type="protein sequence ID" value="SAL41010.1"/>
    <property type="molecule type" value="Genomic_DNA"/>
</dbReference>
<feature type="transmembrane region" description="Helical" evidence="5">
    <location>
        <begin position="12"/>
        <end position="28"/>
    </location>
</feature>
<feature type="transmembrane region" description="Helical" evidence="5">
    <location>
        <begin position="61"/>
        <end position="80"/>
    </location>
</feature>
<feature type="transmembrane region" description="Helical" evidence="5">
    <location>
        <begin position="392"/>
        <end position="410"/>
    </location>
</feature>
<organism evidence="7 8">
    <name type="scientific">Caballeronia udeis</name>
    <dbReference type="NCBI Taxonomy" id="1232866"/>
    <lineage>
        <taxon>Bacteria</taxon>
        <taxon>Pseudomonadati</taxon>
        <taxon>Pseudomonadota</taxon>
        <taxon>Betaproteobacteria</taxon>
        <taxon>Burkholderiales</taxon>
        <taxon>Burkholderiaceae</taxon>
        <taxon>Caballeronia</taxon>
    </lineage>
</organism>
<dbReference type="GO" id="GO:0016020">
    <property type="term" value="C:membrane"/>
    <property type="evidence" value="ECO:0007669"/>
    <property type="project" value="UniProtKB-SubCell"/>
</dbReference>
<evidence type="ECO:0000256" key="3">
    <source>
        <dbReference type="ARBA" id="ARBA00022989"/>
    </source>
</evidence>
<accession>A0A158HB87</accession>
<dbReference type="InterPro" id="IPR007016">
    <property type="entry name" value="O-antigen_ligase-rel_domated"/>
</dbReference>
<feature type="transmembrane region" description="Helical" evidence="5">
    <location>
        <begin position="180"/>
        <end position="200"/>
    </location>
</feature>
<feature type="transmembrane region" description="Helical" evidence="5">
    <location>
        <begin position="368"/>
        <end position="386"/>
    </location>
</feature>
<dbReference type="AlphaFoldDB" id="A0A158HB87"/>
<name>A0A158HB87_9BURK</name>
<evidence type="ECO:0000313" key="7">
    <source>
        <dbReference type="EMBL" id="SAL41010.1"/>
    </source>
</evidence>
<keyword evidence="4 5" id="KW-0472">Membrane</keyword>
<protein>
    <submittedName>
        <fullName evidence="7">Membrane protein</fullName>
    </submittedName>
</protein>
<dbReference type="Pfam" id="PF04932">
    <property type="entry name" value="Wzy_C"/>
    <property type="match status" value="1"/>
</dbReference>